<keyword evidence="10" id="KW-1185">Reference proteome</keyword>
<dbReference type="AlphaFoldDB" id="A0A0D7WTY0"/>
<evidence type="ECO:0000313" key="9">
    <source>
        <dbReference type="EMBL" id="KJD42454.1"/>
    </source>
</evidence>
<evidence type="ECO:0000256" key="6">
    <source>
        <dbReference type="ARBA" id="ARBA00022989"/>
    </source>
</evidence>
<evidence type="ECO:0000256" key="4">
    <source>
        <dbReference type="ARBA" id="ARBA00022475"/>
    </source>
</evidence>
<gene>
    <name evidence="9" type="ORF">QD47_28115</name>
</gene>
<dbReference type="InterPro" id="IPR000522">
    <property type="entry name" value="ABC_transptr_permease_BtuC"/>
</dbReference>
<evidence type="ECO:0000313" key="10">
    <source>
        <dbReference type="Proteomes" id="UP000032534"/>
    </source>
</evidence>
<dbReference type="CDD" id="cd06550">
    <property type="entry name" value="TM_ABC_iron-siderophores_like"/>
    <property type="match status" value="2"/>
</dbReference>
<dbReference type="OrthoDB" id="9811721at2"/>
<evidence type="ECO:0000256" key="3">
    <source>
        <dbReference type="ARBA" id="ARBA00022448"/>
    </source>
</evidence>
<feature type="transmembrane region" description="Helical" evidence="8">
    <location>
        <begin position="362"/>
        <end position="381"/>
    </location>
</feature>
<feature type="transmembrane region" description="Helical" evidence="8">
    <location>
        <begin position="239"/>
        <end position="264"/>
    </location>
</feature>
<keyword evidence="4" id="KW-1003">Cell membrane</keyword>
<dbReference type="Gene3D" id="1.10.3470.10">
    <property type="entry name" value="ABC transporter involved in vitamin B12 uptake, BtuC"/>
    <property type="match status" value="2"/>
</dbReference>
<protein>
    <submittedName>
        <fullName evidence="9">Fe3+-siderophore ABC transporter permease</fullName>
    </submittedName>
</protein>
<feature type="transmembrane region" description="Helical" evidence="8">
    <location>
        <begin position="127"/>
        <end position="145"/>
    </location>
</feature>
<dbReference type="SUPFAM" id="SSF81345">
    <property type="entry name" value="ABC transporter involved in vitamin B12 uptake, BtuC"/>
    <property type="match status" value="2"/>
</dbReference>
<evidence type="ECO:0000256" key="5">
    <source>
        <dbReference type="ARBA" id="ARBA00022692"/>
    </source>
</evidence>
<dbReference type="Pfam" id="PF01032">
    <property type="entry name" value="FecCD"/>
    <property type="match status" value="2"/>
</dbReference>
<dbReference type="GO" id="GO:0033214">
    <property type="term" value="P:siderophore-iron import into cell"/>
    <property type="evidence" value="ECO:0007669"/>
    <property type="project" value="TreeGrafter"/>
</dbReference>
<dbReference type="PATRIC" id="fig|159743.3.peg.6275"/>
<keyword evidence="3" id="KW-0813">Transport</keyword>
<feature type="transmembrane region" description="Helical" evidence="8">
    <location>
        <begin position="655"/>
        <end position="674"/>
    </location>
</feature>
<dbReference type="RefSeq" id="WP_044649227.1">
    <property type="nucleotide sequence ID" value="NZ_JTHP01000120.1"/>
</dbReference>
<feature type="transmembrane region" description="Helical" evidence="8">
    <location>
        <begin position="157"/>
        <end position="179"/>
    </location>
</feature>
<keyword evidence="5 8" id="KW-0812">Transmembrane</keyword>
<feature type="transmembrane region" description="Helical" evidence="8">
    <location>
        <begin position="494"/>
        <end position="517"/>
    </location>
</feature>
<feature type="transmembrane region" description="Helical" evidence="8">
    <location>
        <begin position="316"/>
        <end position="334"/>
    </location>
</feature>
<feature type="transmembrane region" description="Helical" evidence="8">
    <location>
        <begin position="538"/>
        <end position="560"/>
    </location>
</feature>
<evidence type="ECO:0000256" key="1">
    <source>
        <dbReference type="ARBA" id="ARBA00004651"/>
    </source>
</evidence>
<reference evidence="9 10" key="1">
    <citation type="submission" date="2014-11" db="EMBL/GenBank/DDBJ databases">
        <title>Draft Genome Sequences of Paenibacillus polymyxa NRRL B-30509 and Paenibacillus terrae NRRL B-30644, Strains from a Poultry Environment that Produce Tridecaptin A and Paenicidins.</title>
        <authorList>
            <person name="van Belkum M.J."/>
            <person name="Lohans C.T."/>
            <person name="Vederas J.C."/>
        </authorList>
    </citation>
    <scope>NUCLEOTIDE SEQUENCE [LARGE SCALE GENOMIC DNA]</scope>
    <source>
        <strain evidence="9 10">NRRL B-30644</strain>
    </source>
</reference>
<name>A0A0D7WTY0_9BACL</name>
<evidence type="ECO:0000256" key="7">
    <source>
        <dbReference type="ARBA" id="ARBA00023136"/>
    </source>
</evidence>
<feature type="transmembrane region" description="Helical" evidence="8">
    <location>
        <begin position="413"/>
        <end position="434"/>
    </location>
</feature>
<dbReference type="PANTHER" id="PTHR30472">
    <property type="entry name" value="FERRIC ENTEROBACTIN TRANSPORT SYSTEM PERMEASE PROTEIN"/>
    <property type="match status" value="1"/>
</dbReference>
<feature type="transmembrane region" description="Helical" evidence="8">
    <location>
        <begin position="467"/>
        <end position="488"/>
    </location>
</feature>
<feature type="transmembrane region" description="Helical" evidence="8">
    <location>
        <begin position="440"/>
        <end position="460"/>
    </location>
</feature>
<feature type="transmembrane region" description="Helical" evidence="8">
    <location>
        <begin position="101"/>
        <end position="121"/>
    </location>
</feature>
<feature type="transmembrane region" description="Helical" evidence="8">
    <location>
        <begin position="12"/>
        <end position="34"/>
    </location>
</feature>
<feature type="transmembrane region" description="Helical" evidence="8">
    <location>
        <begin position="585"/>
        <end position="616"/>
    </location>
</feature>
<dbReference type="InterPro" id="IPR037294">
    <property type="entry name" value="ABC_BtuC-like"/>
</dbReference>
<organism evidence="9 10">
    <name type="scientific">Paenibacillus terrae</name>
    <dbReference type="NCBI Taxonomy" id="159743"/>
    <lineage>
        <taxon>Bacteria</taxon>
        <taxon>Bacillati</taxon>
        <taxon>Bacillota</taxon>
        <taxon>Bacilli</taxon>
        <taxon>Bacillales</taxon>
        <taxon>Paenibacillaceae</taxon>
        <taxon>Paenibacillus</taxon>
    </lineage>
</organism>
<proteinExistence type="inferred from homology"/>
<keyword evidence="7 8" id="KW-0472">Membrane</keyword>
<comment type="caution">
    <text evidence="9">The sequence shown here is derived from an EMBL/GenBank/DDBJ whole genome shotgun (WGS) entry which is preliminary data.</text>
</comment>
<keyword evidence="6 8" id="KW-1133">Transmembrane helix</keyword>
<evidence type="ECO:0000256" key="2">
    <source>
        <dbReference type="ARBA" id="ARBA00007935"/>
    </source>
</evidence>
<dbReference type="FunFam" id="1.10.3470.10:FF:000001">
    <property type="entry name" value="Vitamin B12 ABC transporter permease BtuC"/>
    <property type="match status" value="2"/>
</dbReference>
<feature type="transmembrane region" description="Helical" evidence="8">
    <location>
        <begin position="70"/>
        <end position="89"/>
    </location>
</feature>
<comment type="similarity">
    <text evidence="2">Belongs to the binding-protein-dependent transport system permease family. FecCD subfamily.</text>
</comment>
<comment type="subcellular location">
    <subcellularLocation>
        <location evidence="1">Cell membrane</location>
        <topology evidence="1">Multi-pass membrane protein</topology>
    </subcellularLocation>
</comment>
<feature type="transmembrane region" description="Helical" evidence="8">
    <location>
        <begin position="628"/>
        <end position="649"/>
    </location>
</feature>
<dbReference type="GO" id="GO:0022857">
    <property type="term" value="F:transmembrane transporter activity"/>
    <property type="evidence" value="ECO:0007669"/>
    <property type="project" value="InterPro"/>
</dbReference>
<dbReference type="Proteomes" id="UP000032534">
    <property type="component" value="Unassembled WGS sequence"/>
</dbReference>
<dbReference type="GO" id="GO:0005886">
    <property type="term" value="C:plasma membrane"/>
    <property type="evidence" value="ECO:0007669"/>
    <property type="project" value="UniProtKB-SubCell"/>
</dbReference>
<feature type="transmembrane region" description="Helical" evidence="8">
    <location>
        <begin position="284"/>
        <end position="304"/>
    </location>
</feature>
<dbReference type="EMBL" id="JTHP01000120">
    <property type="protein sequence ID" value="KJD42454.1"/>
    <property type="molecule type" value="Genomic_DNA"/>
</dbReference>
<evidence type="ECO:0000256" key="8">
    <source>
        <dbReference type="SAM" id="Phobius"/>
    </source>
</evidence>
<sequence length="682" mass="71455">MTRTGTTDLSKAWRVGSIFGGGLAVLITLFFVSLCYGEAPIPLHTVIEALTQRQNTLEHNMVWDLRMPRTVIGILAGGALAIAGALLQAITKNPLAASDTLGINAGAYFVVVLGAVMFPGLLHQAPFLFAALGGLLAAVLAYFMGGGRAGSPIRLALAGLIVSMVLGSFTGALHIFYSFETQGLFLWGSGSLVQNDWSGTTYAWPWVVGLSVIAVLLSRQFDVLDLDESTSTSLGQKVGLTRAVGIVLAVLLSTITVSVIGPIGFVGLVAPHLVRLSGLKMHRWVLPGSFLWGALLLTGADVLAKMVHQSSMDLPTGAVMALIGAPWLIWLILWRMKLPSGIGGQSSMNIGVRSRKLPYGRLVTLFACGAVLLTVFSLMFGGMRIPVGDLLSGLFGGESANSALLQFRIPRTLVAAGAGIALAVSGVLIQLAVRNPLADASIIGVSSGAGFGALAVIIVWPGLPVYVLPIAAIAGAAVSAAVIFFLSWKKHLNPSVVILLGIAVSAIGAAGIQVLIIQGSLWGSTGYIWLTGSTYARSWAQVTTILAFLLVLLPVAWWLARRFDLLVFDDSSAMGLGLPVRRTRLLAMAVGVLLAGGAVACVGTIGFIGLIAPHIVRTLIGHHVRRSIILSSILGAVMLVLADTIGRTVLAPTEIPSGLLIALIGAPYFLYLMYRSNRSKSV</sequence>
<dbReference type="PANTHER" id="PTHR30472:SF37">
    <property type="entry name" value="FE(3+) DICITRATE TRANSPORT SYSTEM PERMEASE PROTEIN FECD-RELATED"/>
    <property type="match status" value="1"/>
</dbReference>
<accession>A0A0D7WTY0</accession>